<feature type="region of interest" description="Disordered" evidence="1">
    <location>
        <begin position="51"/>
        <end position="73"/>
    </location>
</feature>
<comment type="caution">
    <text evidence="2">The sequence shown here is derived from an EMBL/GenBank/DDBJ whole genome shotgun (WGS) entry which is preliminary data.</text>
</comment>
<dbReference type="EMBL" id="MLYV02000295">
    <property type="protein sequence ID" value="PSS17131.1"/>
    <property type="molecule type" value="Genomic_DNA"/>
</dbReference>
<accession>A0A2R6QXN2</accession>
<gene>
    <name evidence="2" type="ORF">PHLCEN_2v3228</name>
</gene>
<dbReference type="Proteomes" id="UP000186601">
    <property type="component" value="Unassembled WGS sequence"/>
</dbReference>
<reference evidence="2 3" key="1">
    <citation type="submission" date="2018-02" db="EMBL/GenBank/DDBJ databases">
        <title>Genome sequence of the basidiomycete white-rot fungus Phlebia centrifuga.</title>
        <authorList>
            <person name="Granchi Z."/>
            <person name="Peng M."/>
            <person name="de Vries R.P."/>
            <person name="Hilden K."/>
            <person name="Makela M.R."/>
            <person name="Grigoriev I."/>
            <person name="Riley R."/>
        </authorList>
    </citation>
    <scope>NUCLEOTIDE SEQUENCE [LARGE SCALE GENOMIC DNA]</scope>
    <source>
        <strain evidence="2 3">FBCC195</strain>
    </source>
</reference>
<name>A0A2R6QXN2_9APHY</name>
<evidence type="ECO:0000256" key="1">
    <source>
        <dbReference type="SAM" id="MobiDB-lite"/>
    </source>
</evidence>
<dbReference type="AlphaFoldDB" id="A0A2R6QXN2"/>
<organism evidence="2 3">
    <name type="scientific">Hermanssonia centrifuga</name>
    <dbReference type="NCBI Taxonomy" id="98765"/>
    <lineage>
        <taxon>Eukaryota</taxon>
        <taxon>Fungi</taxon>
        <taxon>Dikarya</taxon>
        <taxon>Basidiomycota</taxon>
        <taxon>Agaricomycotina</taxon>
        <taxon>Agaricomycetes</taxon>
        <taxon>Polyporales</taxon>
        <taxon>Meruliaceae</taxon>
        <taxon>Hermanssonia</taxon>
    </lineage>
</organism>
<sequence length="249" mass="26982">MPSTPLLGRMVSEHVIAPFVGADRLPNPGKHNWNKRKYFFSIKIGREEKKTKTFTSKRPVSSEPVNQQHEDAEVGSISVSVKSIIESRNPGTNIVSLTNVRLTYATDGSCIVNRDITSCPGAQLEFIIKMTDPRSVTTEMSFAVAETRGPLANLSSPSAIQGAITVKDDLGKIGGAAETAQEALSLIVKTIDVGAFMEKVEMFLPIVDGISEVCCSCRWSTAYLIVCGYTGSLLCEDNIVTREGTDYGK</sequence>
<proteinExistence type="predicted"/>
<evidence type="ECO:0000313" key="3">
    <source>
        <dbReference type="Proteomes" id="UP000186601"/>
    </source>
</evidence>
<protein>
    <submittedName>
        <fullName evidence="2">Uncharacterized protein</fullName>
    </submittedName>
</protein>
<feature type="compositionally biased region" description="Polar residues" evidence="1">
    <location>
        <begin position="53"/>
        <end position="67"/>
    </location>
</feature>
<evidence type="ECO:0000313" key="2">
    <source>
        <dbReference type="EMBL" id="PSS17131.1"/>
    </source>
</evidence>
<keyword evidence="3" id="KW-1185">Reference proteome</keyword>